<gene>
    <name evidence="3" type="ORF">SAMN05421874_12263</name>
</gene>
<dbReference type="AlphaFoldDB" id="A0A1G9KDK7"/>
<dbReference type="InterPro" id="IPR018958">
    <property type="entry name" value="Knr4/Smi1-like_dom"/>
</dbReference>
<reference evidence="3 4" key="1">
    <citation type="submission" date="2016-10" db="EMBL/GenBank/DDBJ databases">
        <authorList>
            <person name="de Groot N.N."/>
        </authorList>
    </citation>
    <scope>NUCLEOTIDE SEQUENCE [LARGE SCALE GENOMIC DNA]</scope>
    <source>
        <strain evidence="3 4">CGMCC 4.5681</strain>
    </source>
</reference>
<organism evidence="3 4">
    <name type="scientific">Nonomuraea maritima</name>
    <dbReference type="NCBI Taxonomy" id="683260"/>
    <lineage>
        <taxon>Bacteria</taxon>
        <taxon>Bacillati</taxon>
        <taxon>Actinomycetota</taxon>
        <taxon>Actinomycetes</taxon>
        <taxon>Streptosporangiales</taxon>
        <taxon>Streptosporangiaceae</taxon>
        <taxon>Nonomuraea</taxon>
    </lineage>
</organism>
<proteinExistence type="predicted"/>
<dbReference type="Pfam" id="PF09346">
    <property type="entry name" value="SMI1_KNR4"/>
    <property type="match status" value="1"/>
</dbReference>
<dbReference type="EMBL" id="FNFB01000022">
    <property type="protein sequence ID" value="SDL47787.1"/>
    <property type="molecule type" value="Genomic_DNA"/>
</dbReference>
<dbReference type="SMART" id="SM00860">
    <property type="entry name" value="SMI1_KNR4"/>
    <property type="match status" value="1"/>
</dbReference>
<dbReference type="STRING" id="683260.SAMN05421874_12263"/>
<accession>A0A1G9KDK7</accession>
<feature type="region of interest" description="Disordered" evidence="1">
    <location>
        <begin position="109"/>
        <end position="130"/>
    </location>
</feature>
<evidence type="ECO:0000259" key="2">
    <source>
        <dbReference type="SMART" id="SM00860"/>
    </source>
</evidence>
<evidence type="ECO:0000313" key="3">
    <source>
        <dbReference type="EMBL" id="SDL47787.1"/>
    </source>
</evidence>
<evidence type="ECO:0000313" key="4">
    <source>
        <dbReference type="Proteomes" id="UP000198683"/>
    </source>
</evidence>
<dbReference type="Proteomes" id="UP000198683">
    <property type="component" value="Unassembled WGS sequence"/>
</dbReference>
<evidence type="ECO:0000256" key="1">
    <source>
        <dbReference type="SAM" id="MobiDB-lite"/>
    </source>
</evidence>
<name>A0A1G9KDK7_9ACTN</name>
<feature type="domain" description="Knr4/Smi1-like" evidence="2">
    <location>
        <begin position="244"/>
        <end position="357"/>
    </location>
</feature>
<dbReference type="SUPFAM" id="SSF160631">
    <property type="entry name" value="SMI1/KNR4-like"/>
    <property type="match status" value="1"/>
</dbReference>
<dbReference type="InterPro" id="IPR037883">
    <property type="entry name" value="Knr4/Smi1-like_sf"/>
</dbReference>
<sequence>MRFPDTLPGVRRMIRNRGLWCVLALVAAAVVAALAASAVRSRRTPASAGRHPALAARFRRRPAAARRVGVVPAAVPAAAPPEAPPRWPERPILGTPTAKDLERYATRSPLLESLASPSPRPPRKPVDEATRRRLTRWGGVALAVVLLAAGTQVMESAVFSHPEQTRTEAAVYPSIGADYGTSTESLGEESSEMLSDTDCRPERVPARVRKVPPKVTRAVNRQWRRIEGWLRKNAPRTHRTLGRPARPRTIAAAEAATGRRFPDDLRASLLRHDGSVDVQDARYFGFLGTAPLSASTIAASWLEMCAFHDAIGDGDPGSVGWDGSMLPVGYGETSNYLVIDLVHKKVGEIDLEDSMESEPGGIRIRSYYALLKATADAMETGGSVGYWQPGVLNGELDWKIVQ</sequence>
<keyword evidence="4" id="KW-1185">Reference proteome</keyword>
<protein>
    <recommendedName>
        <fullName evidence="2">Knr4/Smi1-like domain-containing protein</fullName>
    </recommendedName>
</protein>